<proteinExistence type="predicted"/>
<dbReference type="RefSeq" id="YP_009213611.1">
    <property type="nucleotide sequence ID" value="NC_028955.1"/>
</dbReference>
<sequence>MFSVLNVVEAWNEISWADAVPFTLVLIGLYWVKVKIDSSVGLGKKGKQLKRIIKEAINESKIN</sequence>
<evidence type="ECO:0000313" key="2">
    <source>
        <dbReference type="EMBL" id="AIR93628.1"/>
    </source>
</evidence>
<dbReference type="EMBL" id="KM359505">
    <property type="protein sequence ID" value="AIR93628.1"/>
    <property type="molecule type" value="Genomic_DNA"/>
</dbReference>
<organism evidence="2 3">
    <name type="scientific">Prochlorococcus phage P-TIM68</name>
    <dbReference type="NCBI Taxonomy" id="1542477"/>
    <lineage>
        <taxon>Viruses</taxon>
        <taxon>Duplodnaviria</taxon>
        <taxon>Heunggongvirae</taxon>
        <taxon>Uroviricota</taxon>
        <taxon>Caudoviricetes</taxon>
        <taxon>Pantevenvirales</taxon>
        <taxon>Kyanoviridae</taxon>
        <taxon>Haifavirus</taxon>
        <taxon>Haifavirus tim68</taxon>
    </lineage>
</organism>
<name>A0A0K0KW47_9CAUD</name>
<reference evidence="3" key="1">
    <citation type="submission" date="2014-08" db="EMBL/GenBank/DDBJ databases">
        <authorList>
            <person name="Edwards T."/>
        </authorList>
    </citation>
    <scope>NUCLEOTIDE SEQUENCE [LARGE SCALE GENOMIC DNA]</scope>
</reference>
<feature type="transmembrane region" description="Helical" evidence="1">
    <location>
        <begin position="14"/>
        <end position="32"/>
    </location>
</feature>
<dbReference type="Proteomes" id="UP000207741">
    <property type="component" value="Segment"/>
</dbReference>
<keyword evidence="1" id="KW-0812">Transmembrane</keyword>
<accession>A0A0K0KW47</accession>
<evidence type="ECO:0000313" key="3">
    <source>
        <dbReference type="Proteomes" id="UP000207741"/>
    </source>
</evidence>
<keyword evidence="1" id="KW-1133">Transmembrane helix</keyword>
<keyword evidence="3" id="KW-1185">Reference proteome</keyword>
<keyword evidence="1" id="KW-0472">Membrane</keyword>
<dbReference type="GeneID" id="26640155"/>
<dbReference type="KEGG" id="vg:26640155"/>
<dbReference type="OrthoDB" id="29287at10239"/>
<protein>
    <submittedName>
        <fullName evidence="2">Uncharacterized protein</fullName>
    </submittedName>
</protein>
<evidence type="ECO:0000256" key="1">
    <source>
        <dbReference type="SAM" id="Phobius"/>
    </source>
</evidence>